<dbReference type="AlphaFoldDB" id="A0AAV6GDH7"/>
<dbReference type="CDD" id="cd00213">
    <property type="entry name" value="S-100"/>
    <property type="match status" value="1"/>
</dbReference>
<evidence type="ECO:0000313" key="8">
    <source>
        <dbReference type="Proteomes" id="UP000823561"/>
    </source>
</evidence>
<dbReference type="SUPFAM" id="SSF47473">
    <property type="entry name" value="EF-hand"/>
    <property type="match status" value="1"/>
</dbReference>
<dbReference type="Pfam" id="PF01023">
    <property type="entry name" value="S_100"/>
    <property type="match status" value="1"/>
</dbReference>
<evidence type="ECO:0000256" key="1">
    <source>
        <dbReference type="ARBA" id="ARBA00007323"/>
    </source>
</evidence>
<dbReference type="PANTHER" id="PTHR11639">
    <property type="entry name" value="S100 CALCIUM-BINDING PROTEIN"/>
    <property type="match status" value="1"/>
</dbReference>
<dbReference type="GO" id="GO:0005509">
    <property type="term" value="F:calcium ion binding"/>
    <property type="evidence" value="ECO:0007669"/>
    <property type="project" value="InterPro"/>
</dbReference>
<gene>
    <name evidence="7" type="ORF">AALO_G00173010</name>
</gene>
<keyword evidence="4 5" id="KW-0106">Calcium</keyword>
<evidence type="ECO:0000256" key="2">
    <source>
        <dbReference type="ARBA" id="ARBA00022723"/>
    </source>
</evidence>
<dbReference type="PROSITE" id="PS50222">
    <property type="entry name" value="EF_HAND_2"/>
    <property type="match status" value="1"/>
</dbReference>
<dbReference type="GO" id="GO:0046914">
    <property type="term" value="F:transition metal ion binding"/>
    <property type="evidence" value="ECO:0007669"/>
    <property type="project" value="InterPro"/>
</dbReference>
<accession>A0AAV6GDH7</accession>
<dbReference type="SMART" id="SM00054">
    <property type="entry name" value="EFh"/>
    <property type="match status" value="1"/>
</dbReference>
<proteinExistence type="inferred from homology"/>
<comment type="similarity">
    <text evidence="1 5">Belongs to the S-100 family.</text>
</comment>
<dbReference type="InterPro" id="IPR011992">
    <property type="entry name" value="EF-hand-dom_pair"/>
</dbReference>
<keyword evidence="3" id="KW-0677">Repeat</keyword>
<organism evidence="7 8">
    <name type="scientific">Alosa alosa</name>
    <name type="common">allis shad</name>
    <dbReference type="NCBI Taxonomy" id="278164"/>
    <lineage>
        <taxon>Eukaryota</taxon>
        <taxon>Metazoa</taxon>
        <taxon>Chordata</taxon>
        <taxon>Craniata</taxon>
        <taxon>Vertebrata</taxon>
        <taxon>Euteleostomi</taxon>
        <taxon>Actinopterygii</taxon>
        <taxon>Neopterygii</taxon>
        <taxon>Teleostei</taxon>
        <taxon>Clupei</taxon>
        <taxon>Clupeiformes</taxon>
        <taxon>Clupeoidei</taxon>
        <taxon>Clupeidae</taxon>
        <taxon>Alosa</taxon>
    </lineage>
</organism>
<dbReference type="GO" id="GO:0048306">
    <property type="term" value="F:calcium-dependent protein binding"/>
    <property type="evidence" value="ECO:0007669"/>
    <property type="project" value="TreeGrafter"/>
</dbReference>
<dbReference type="PROSITE" id="PS00303">
    <property type="entry name" value="S100_CABP"/>
    <property type="match status" value="1"/>
</dbReference>
<evidence type="ECO:0000256" key="5">
    <source>
        <dbReference type="RuleBase" id="RU361184"/>
    </source>
</evidence>
<dbReference type="InterPro" id="IPR001751">
    <property type="entry name" value="S100/CaBP7/8-like_CS"/>
</dbReference>
<name>A0AAV6GDH7_9TELE</name>
<dbReference type="SMART" id="SM01394">
    <property type="entry name" value="S_100"/>
    <property type="match status" value="1"/>
</dbReference>
<dbReference type="PROSITE" id="PS00018">
    <property type="entry name" value="EF_HAND_1"/>
    <property type="match status" value="1"/>
</dbReference>
<dbReference type="InterPro" id="IPR034325">
    <property type="entry name" value="S-100_dom"/>
</dbReference>
<dbReference type="InterPro" id="IPR018247">
    <property type="entry name" value="EF_Hand_1_Ca_BS"/>
</dbReference>
<keyword evidence="8" id="KW-1185">Reference proteome</keyword>
<evidence type="ECO:0000259" key="6">
    <source>
        <dbReference type="PROSITE" id="PS50222"/>
    </source>
</evidence>
<sequence>MYTQIRQRGCHIFQTSDMQHGISPLDHTFRATMTRIEKAMGTLIEIFQEYAGKEGDAKTMSKGELKTLLSNEFHLNLEDAKDKAASDKLFKDLDVNADGKVDFTEFVSFVAAVTVLLQGS</sequence>
<protein>
    <recommendedName>
        <fullName evidence="5">Protein S100</fullName>
    </recommendedName>
    <alternativeName>
        <fullName evidence="5">S100 calcium-binding protein</fullName>
    </alternativeName>
</protein>
<keyword evidence="2 5" id="KW-0479">Metal-binding</keyword>
<comment type="caution">
    <text evidence="7">The sequence shown here is derived from an EMBL/GenBank/DDBJ whole genome shotgun (WGS) entry which is preliminary data.</text>
</comment>
<reference evidence="7" key="1">
    <citation type="submission" date="2020-10" db="EMBL/GenBank/DDBJ databases">
        <title>Chromosome-scale genome assembly of the Allis shad, Alosa alosa.</title>
        <authorList>
            <person name="Margot Z."/>
            <person name="Christophe K."/>
            <person name="Cabau C."/>
            <person name="Louis A."/>
            <person name="Berthelot C."/>
            <person name="Parey E."/>
            <person name="Roest Crollius H."/>
            <person name="Montfort J."/>
            <person name="Robinson-Rechavi M."/>
            <person name="Bucao C."/>
            <person name="Bouchez O."/>
            <person name="Gislard M."/>
            <person name="Lluch J."/>
            <person name="Milhes M."/>
            <person name="Lampietro C."/>
            <person name="Lopez Roques C."/>
            <person name="Donnadieu C."/>
            <person name="Braasch I."/>
            <person name="Desvignes T."/>
            <person name="Postlethwait J."/>
            <person name="Bobe J."/>
            <person name="Guiguen Y."/>
        </authorList>
    </citation>
    <scope>NUCLEOTIDE SEQUENCE</scope>
    <source>
        <strain evidence="7">M-15738</strain>
        <tissue evidence="7">Blood</tissue>
    </source>
</reference>
<dbReference type="Proteomes" id="UP000823561">
    <property type="component" value="Chromosome 13"/>
</dbReference>
<dbReference type="InterPro" id="IPR002048">
    <property type="entry name" value="EF_hand_dom"/>
</dbReference>
<evidence type="ECO:0000256" key="3">
    <source>
        <dbReference type="ARBA" id="ARBA00022737"/>
    </source>
</evidence>
<evidence type="ECO:0000256" key="4">
    <source>
        <dbReference type="ARBA" id="ARBA00022837"/>
    </source>
</evidence>
<evidence type="ECO:0000313" key="7">
    <source>
        <dbReference type="EMBL" id="KAG5270851.1"/>
    </source>
</evidence>
<feature type="domain" description="EF-hand" evidence="6">
    <location>
        <begin position="81"/>
        <end position="116"/>
    </location>
</feature>
<dbReference type="InterPro" id="IPR013787">
    <property type="entry name" value="S100_Ca-bd_sub"/>
</dbReference>
<dbReference type="EMBL" id="JADWDJ010000013">
    <property type="protein sequence ID" value="KAG5270851.1"/>
    <property type="molecule type" value="Genomic_DNA"/>
</dbReference>
<dbReference type="Gene3D" id="1.10.238.10">
    <property type="entry name" value="EF-hand"/>
    <property type="match status" value="1"/>
</dbReference>
<dbReference type="PANTHER" id="PTHR11639:SF134">
    <property type="entry name" value="PROTEIN S100-A1-RELATED"/>
    <property type="match status" value="1"/>
</dbReference>